<dbReference type="InterPro" id="IPR000160">
    <property type="entry name" value="GGDEF_dom"/>
</dbReference>
<comment type="caution">
    <text evidence="6">The sequence shown here is derived from an EMBL/GenBank/DDBJ whole genome shotgun (WGS) entry which is preliminary data.</text>
</comment>
<dbReference type="RefSeq" id="WP_276728835.1">
    <property type="nucleotide sequence ID" value="NZ_JAFKMR010000013.1"/>
</dbReference>
<dbReference type="InterPro" id="IPR029787">
    <property type="entry name" value="Nucleotide_cyclase"/>
</dbReference>
<dbReference type="GO" id="GO:1902201">
    <property type="term" value="P:negative regulation of bacterial-type flagellum-dependent cell motility"/>
    <property type="evidence" value="ECO:0007669"/>
    <property type="project" value="TreeGrafter"/>
</dbReference>
<feature type="region of interest" description="Disordered" evidence="3">
    <location>
        <begin position="1"/>
        <end position="26"/>
    </location>
</feature>
<feature type="transmembrane region" description="Helical" evidence="4">
    <location>
        <begin position="169"/>
        <end position="189"/>
    </location>
</feature>
<dbReference type="GO" id="GO:0052621">
    <property type="term" value="F:diguanylate cyclase activity"/>
    <property type="evidence" value="ECO:0007669"/>
    <property type="project" value="UniProtKB-EC"/>
</dbReference>
<name>A0A8I1MVJ4_THIA3</name>
<dbReference type="InterPro" id="IPR000014">
    <property type="entry name" value="PAS"/>
</dbReference>
<feature type="transmembrane region" description="Helical" evidence="4">
    <location>
        <begin position="116"/>
        <end position="137"/>
    </location>
</feature>
<dbReference type="SMART" id="SM00267">
    <property type="entry name" value="GGDEF"/>
    <property type="match status" value="1"/>
</dbReference>
<evidence type="ECO:0000313" key="7">
    <source>
        <dbReference type="Proteomes" id="UP000664800"/>
    </source>
</evidence>
<evidence type="ECO:0000256" key="4">
    <source>
        <dbReference type="SAM" id="Phobius"/>
    </source>
</evidence>
<feature type="transmembrane region" description="Helical" evidence="4">
    <location>
        <begin position="86"/>
        <end position="104"/>
    </location>
</feature>
<organism evidence="6 7">
    <name type="scientific">Thiomonas arsenitoxydans (strain DSM 22701 / CIP 110005 / 3As)</name>
    <dbReference type="NCBI Taxonomy" id="426114"/>
    <lineage>
        <taxon>Bacteria</taxon>
        <taxon>Pseudomonadati</taxon>
        <taxon>Pseudomonadota</taxon>
        <taxon>Betaproteobacteria</taxon>
        <taxon>Burkholderiales</taxon>
        <taxon>Thiomonas</taxon>
    </lineage>
</organism>
<keyword evidence="4" id="KW-0812">Transmembrane</keyword>
<dbReference type="Proteomes" id="UP000664800">
    <property type="component" value="Unassembled WGS sequence"/>
</dbReference>
<dbReference type="NCBIfam" id="TIGR00254">
    <property type="entry name" value="GGDEF"/>
    <property type="match status" value="1"/>
</dbReference>
<dbReference type="InterPro" id="IPR043128">
    <property type="entry name" value="Rev_trsase/Diguanyl_cyclase"/>
</dbReference>
<dbReference type="Gene3D" id="3.30.450.20">
    <property type="entry name" value="PAS domain"/>
    <property type="match status" value="1"/>
</dbReference>
<sequence length="530" mass="58536">MTPWPRRSLEPRSAVSGSESARLTGEASPPIGRLGLFLRRQDEHAYVHDLWPDIAARLRLLGLLGGLVCLLGSIVDWTQLHDSPPFFRLLTVRLAVLALGLYLWRVARPGAVARPAQLRTALILFELGAIVALRLVNLGYGEFSPYQGLTGLLIVASAYAFVPMLSPVNFWLLPLGTASLFIQAYGWHHASWRDLSALLVIALYVHILGWMTAAHNARSGRQLWLERQRLEKEMRERRTAEGNLRHLFEVCPVPLVLSQQDNGSVLRFNRAAQALLDPERRHTEPGSAYASNFYADARTRSAVTDALKARGEAGPVDVRMLTSSGNHIHVMLAASSLRYDNKAAVLTSLVEITDRKQREQALTRMTQTDALTGLYNRRGFFERANALLQSARDQAPSLLLIDADHFKRVNDTHGHAVGDTVLVQLANRMNAALREGDVIGRIGGEEFAVFLPATSLENAYELADRIRLSVSRHALRIQGLRVPMTLSIGVTVLQPGESTLEAALGRADTAMYQAKQNGRNRVELAAASVL</sequence>
<dbReference type="GO" id="GO:0043709">
    <property type="term" value="P:cell adhesion involved in single-species biofilm formation"/>
    <property type="evidence" value="ECO:0007669"/>
    <property type="project" value="TreeGrafter"/>
</dbReference>
<proteinExistence type="predicted"/>
<dbReference type="CDD" id="cd01949">
    <property type="entry name" value="GGDEF"/>
    <property type="match status" value="1"/>
</dbReference>
<comment type="catalytic activity">
    <reaction evidence="2">
        <text>2 GTP = 3',3'-c-di-GMP + 2 diphosphate</text>
        <dbReference type="Rhea" id="RHEA:24898"/>
        <dbReference type="ChEBI" id="CHEBI:33019"/>
        <dbReference type="ChEBI" id="CHEBI:37565"/>
        <dbReference type="ChEBI" id="CHEBI:58805"/>
        <dbReference type="EC" id="2.7.7.65"/>
    </reaction>
</comment>
<evidence type="ECO:0000256" key="3">
    <source>
        <dbReference type="SAM" id="MobiDB-lite"/>
    </source>
</evidence>
<dbReference type="FunFam" id="3.30.70.270:FF:000001">
    <property type="entry name" value="Diguanylate cyclase domain protein"/>
    <property type="match status" value="1"/>
</dbReference>
<evidence type="ECO:0000256" key="1">
    <source>
        <dbReference type="ARBA" id="ARBA00012528"/>
    </source>
</evidence>
<dbReference type="PANTHER" id="PTHR45138">
    <property type="entry name" value="REGULATORY COMPONENTS OF SENSORY TRANSDUCTION SYSTEM"/>
    <property type="match status" value="1"/>
</dbReference>
<keyword evidence="4" id="KW-0472">Membrane</keyword>
<protein>
    <recommendedName>
        <fullName evidence="1">diguanylate cyclase</fullName>
        <ecNumber evidence="1">2.7.7.65</ecNumber>
    </recommendedName>
</protein>
<dbReference type="GO" id="GO:0005886">
    <property type="term" value="C:plasma membrane"/>
    <property type="evidence" value="ECO:0007669"/>
    <property type="project" value="TreeGrafter"/>
</dbReference>
<accession>A0A8I1MVJ4</accession>
<dbReference type="InterPro" id="IPR035965">
    <property type="entry name" value="PAS-like_dom_sf"/>
</dbReference>
<reference evidence="6" key="1">
    <citation type="submission" date="2021-02" db="EMBL/GenBank/DDBJ databases">
        <title>Thiocyanate and organic carbon inputs drive convergent selection for specific autotrophic Afipia and Thiobacillus strains within complex microbiomes.</title>
        <authorList>
            <person name="Huddy R.J."/>
            <person name="Sachdeva R."/>
            <person name="Kadzinga F."/>
            <person name="Kantor R.S."/>
            <person name="Harrison S.T.L."/>
            <person name="Banfield J.F."/>
        </authorList>
    </citation>
    <scope>NUCLEOTIDE SEQUENCE</scope>
    <source>
        <strain evidence="6">SCN18_13_7_16_R3_B_64_19</strain>
    </source>
</reference>
<dbReference type="Pfam" id="PF13188">
    <property type="entry name" value="PAS_8"/>
    <property type="match status" value="1"/>
</dbReference>
<dbReference type="AlphaFoldDB" id="A0A8I1MVJ4"/>
<dbReference type="SUPFAM" id="SSF55785">
    <property type="entry name" value="PYP-like sensor domain (PAS domain)"/>
    <property type="match status" value="1"/>
</dbReference>
<dbReference type="SUPFAM" id="SSF55073">
    <property type="entry name" value="Nucleotide cyclase"/>
    <property type="match status" value="1"/>
</dbReference>
<dbReference type="EC" id="2.7.7.65" evidence="1"/>
<dbReference type="Pfam" id="PF00990">
    <property type="entry name" value="GGDEF"/>
    <property type="match status" value="1"/>
</dbReference>
<gene>
    <name evidence="6" type="ORF">J0I24_05325</name>
</gene>
<evidence type="ECO:0000313" key="6">
    <source>
        <dbReference type="EMBL" id="MBN8743712.1"/>
    </source>
</evidence>
<keyword evidence="4" id="KW-1133">Transmembrane helix</keyword>
<dbReference type="InterPro" id="IPR050469">
    <property type="entry name" value="Diguanylate_Cyclase"/>
</dbReference>
<dbReference type="EMBL" id="JAFKMR010000013">
    <property type="protein sequence ID" value="MBN8743712.1"/>
    <property type="molecule type" value="Genomic_DNA"/>
</dbReference>
<feature type="transmembrane region" description="Helical" evidence="4">
    <location>
        <begin position="195"/>
        <end position="213"/>
    </location>
</feature>
<feature type="transmembrane region" description="Helical" evidence="4">
    <location>
        <begin position="60"/>
        <end position="80"/>
    </location>
</feature>
<feature type="domain" description="GGDEF" evidence="5">
    <location>
        <begin position="394"/>
        <end position="527"/>
    </location>
</feature>
<dbReference type="PROSITE" id="PS50887">
    <property type="entry name" value="GGDEF"/>
    <property type="match status" value="1"/>
</dbReference>
<dbReference type="Gene3D" id="3.30.70.270">
    <property type="match status" value="1"/>
</dbReference>
<evidence type="ECO:0000259" key="5">
    <source>
        <dbReference type="PROSITE" id="PS50887"/>
    </source>
</evidence>
<evidence type="ECO:0000256" key="2">
    <source>
        <dbReference type="ARBA" id="ARBA00034247"/>
    </source>
</evidence>
<dbReference type="PANTHER" id="PTHR45138:SF9">
    <property type="entry name" value="DIGUANYLATE CYCLASE DGCM-RELATED"/>
    <property type="match status" value="1"/>
</dbReference>